<gene>
    <name evidence="1" type="ORF">HPB47_006972</name>
</gene>
<dbReference type="EMBL" id="JABSTQ010011018">
    <property type="protein sequence ID" value="KAG0415862.1"/>
    <property type="molecule type" value="Genomic_DNA"/>
</dbReference>
<keyword evidence="2" id="KW-1185">Reference proteome</keyword>
<dbReference type="Proteomes" id="UP000805193">
    <property type="component" value="Unassembled WGS sequence"/>
</dbReference>
<name>A0AC60P9G3_IXOPE</name>
<organism evidence="1 2">
    <name type="scientific">Ixodes persulcatus</name>
    <name type="common">Taiga tick</name>
    <dbReference type="NCBI Taxonomy" id="34615"/>
    <lineage>
        <taxon>Eukaryota</taxon>
        <taxon>Metazoa</taxon>
        <taxon>Ecdysozoa</taxon>
        <taxon>Arthropoda</taxon>
        <taxon>Chelicerata</taxon>
        <taxon>Arachnida</taxon>
        <taxon>Acari</taxon>
        <taxon>Parasitiformes</taxon>
        <taxon>Ixodida</taxon>
        <taxon>Ixodoidea</taxon>
        <taxon>Ixodidae</taxon>
        <taxon>Ixodinae</taxon>
        <taxon>Ixodes</taxon>
    </lineage>
</organism>
<evidence type="ECO:0000313" key="2">
    <source>
        <dbReference type="Proteomes" id="UP000805193"/>
    </source>
</evidence>
<comment type="caution">
    <text evidence="1">The sequence shown here is derived from an EMBL/GenBank/DDBJ whole genome shotgun (WGS) entry which is preliminary data.</text>
</comment>
<reference evidence="1 2" key="1">
    <citation type="journal article" date="2020" name="Cell">
        <title>Large-Scale Comparative Analyses of Tick Genomes Elucidate Their Genetic Diversity and Vector Capacities.</title>
        <authorList>
            <consortium name="Tick Genome and Microbiome Consortium (TIGMIC)"/>
            <person name="Jia N."/>
            <person name="Wang J."/>
            <person name="Shi W."/>
            <person name="Du L."/>
            <person name="Sun Y."/>
            <person name="Zhan W."/>
            <person name="Jiang J.F."/>
            <person name="Wang Q."/>
            <person name="Zhang B."/>
            <person name="Ji P."/>
            <person name="Bell-Sakyi L."/>
            <person name="Cui X.M."/>
            <person name="Yuan T.T."/>
            <person name="Jiang B.G."/>
            <person name="Yang W.F."/>
            <person name="Lam T.T."/>
            <person name="Chang Q.C."/>
            <person name="Ding S.J."/>
            <person name="Wang X.J."/>
            <person name="Zhu J.G."/>
            <person name="Ruan X.D."/>
            <person name="Zhao L."/>
            <person name="Wei J.T."/>
            <person name="Ye R.Z."/>
            <person name="Que T.C."/>
            <person name="Du C.H."/>
            <person name="Zhou Y.H."/>
            <person name="Cheng J.X."/>
            <person name="Dai P.F."/>
            <person name="Guo W.B."/>
            <person name="Han X.H."/>
            <person name="Huang E.J."/>
            <person name="Li L.F."/>
            <person name="Wei W."/>
            <person name="Gao Y.C."/>
            <person name="Liu J.Z."/>
            <person name="Shao H.Z."/>
            <person name="Wang X."/>
            <person name="Wang C.C."/>
            <person name="Yang T.C."/>
            <person name="Huo Q.B."/>
            <person name="Li W."/>
            <person name="Chen H.Y."/>
            <person name="Chen S.E."/>
            <person name="Zhou L.G."/>
            <person name="Ni X.B."/>
            <person name="Tian J.H."/>
            <person name="Sheng Y."/>
            <person name="Liu T."/>
            <person name="Pan Y.S."/>
            <person name="Xia L.Y."/>
            <person name="Li J."/>
            <person name="Zhao F."/>
            <person name="Cao W.C."/>
        </authorList>
    </citation>
    <scope>NUCLEOTIDE SEQUENCE [LARGE SCALE GENOMIC DNA]</scope>
    <source>
        <strain evidence="1">Iper-2018</strain>
    </source>
</reference>
<protein>
    <submittedName>
        <fullName evidence="1">Uncharacterized protein</fullName>
    </submittedName>
</protein>
<proteinExistence type="predicted"/>
<accession>A0AC60P9G3</accession>
<evidence type="ECO:0000313" key="1">
    <source>
        <dbReference type="EMBL" id="KAG0415862.1"/>
    </source>
</evidence>
<sequence>MAALKRKLVGMALLIDESLDCDHAPAKQPRPWAREWLLQKERAIPNTLVPDLRLTHPKAYRELLRMDEGTFEELLGLVRPLIKKEDTNMRESIKPDTRLELTLRFLATGESQKSLAYQFRLGHGTVHAILWETCAAICTTLGHLVHTPATEEEWLAKAEDFKMIWQFPNCVAAIDGKHVQIVKPARSGSLYYNYKKTFSLVLFALTDARYNFIYVDTSSYGSASDGGVRARTPLGKRVARGSAHLPRTVTLLNSPLQLPAVIVGDNDFPLAEHLMKPHLKSNLTDEEATFNERLSRSRRVVENSFGQLANRFRVYRTTIYAEPDHVRDLIKATCILHNLLKRGSSPPLQTTSDKPKTTSKLLPLGACGARYGATAAFIRNDFAIELWEVRPRSRLKLKKKVRFLLPQL</sequence>